<proteinExistence type="predicted"/>
<protein>
    <submittedName>
        <fullName evidence="2 3">Uncharacterized protein</fullName>
    </submittedName>
</protein>
<dbReference type="HOGENOM" id="CLU_2148249_0_0_1"/>
<dbReference type="EMBL" id="JH817198">
    <property type="protein sequence ID" value="EKC26325.1"/>
    <property type="molecule type" value="Genomic_DNA"/>
</dbReference>
<name>K1QBY1_MAGGI</name>
<reference evidence="3" key="2">
    <citation type="submission" date="2022-08" db="UniProtKB">
        <authorList>
            <consortium name="EnsemblMetazoa"/>
        </authorList>
    </citation>
    <scope>IDENTIFICATION</scope>
    <source>
        <strain evidence="3">05x7-T-G4-1.051#20</strain>
    </source>
</reference>
<dbReference type="Proteomes" id="UP000005408">
    <property type="component" value="Unassembled WGS sequence"/>
</dbReference>
<dbReference type="EnsemblMetazoa" id="G12841.1">
    <property type="protein sequence ID" value="G12841.1:cds"/>
    <property type="gene ID" value="G12841"/>
</dbReference>
<feature type="region of interest" description="Disordered" evidence="1">
    <location>
        <begin position="87"/>
        <end position="112"/>
    </location>
</feature>
<dbReference type="EnsemblMetazoa" id="G12841.2">
    <property type="protein sequence ID" value="G12841.2:cds"/>
    <property type="gene ID" value="G12841"/>
</dbReference>
<sequence length="112" mass="13003">MSDDLDYEESISPEPCEEPTEEIIRGFIYPNIFDINYKNIVSQAVQSNVVKSMKYGDSFGIMMYLHDLKKKQRAAEDILRRKLMLEEKSDGKGSQSLAHKINHKYYEPPQQA</sequence>
<gene>
    <name evidence="2" type="ORF">CGI_10015071</name>
</gene>
<organism evidence="2">
    <name type="scientific">Magallana gigas</name>
    <name type="common">Pacific oyster</name>
    <name type="synonym">Crassostrea gigas</name>
    <dbReference type="NCBI Taxonomy" id="29159"/>
    <lineage>
        <taxon>Eukaryota</taxon>
        <taxon>Metazoa</taxon>
        <taxon>Spiralia</taxon>
        <taxon>Lophotrochozoa</taxon>
        <taxon>Mollusca</taxon>
        <taxon>Bivalvia</taxon>
        <taxon>Autobranchia</taxon>
        <taxon>Pteriomorphia</taxon>
        <taxon>Ostreida</taxon>
        <taxon>Ostreoidea</taxon>
        <taxon>Ostreidae</taxon>
        <taxon>Magallana</taxon>
    </lineage>
</organism>
<evidence type="ECO:0000256" key="1">
    <source>
        <dbReference type="SAM" id="MobiDB-lite"/>
    </source>
</evidence>
<keyword evidence="4" id="KW-1185">Reference proteome</keyword>
<accession>K1QBY1</accession>
<evidence type="ECO:0000313" key="4">
    <source>
        <dbReference type="Proteomes" id="UP000005408"/>
    </source>
</evidence>
<dbReference type="AlphaFoldDB" id="K1QBY1"/>
<reference evidence="2" key="1">
    <citation type="journal article" date="2012" name="Nature">
        <title>The oyster genome reveals stress adaptation and complexity of shell formation.</title>
        <authorList>
            <person name="Zhang G."/>
            <person name="Fang X."/>
            <person name="Guo X."/>
            <person name="Li L."/>
            <person name="Luo R."/>
            <person name="Xu F."/>
            <person name="Yang P."/>
            <person name="Zhang L."/>
            <person name="Wang X."/>
            <person name="Qi H."/>
            <person name="Xiong Z."/>
            <person name="Que H."/>
            <person name="Xie Y."/>
            <person name="Holland P.W."/>
            <person name="Paps J."/>
            <person name="Zhu Y."/>
            <person name="Wu F."/>
            <person name="Chen Y."/>
            <person name="Wang J."/>
            <person name="Peng C."/>
            <person name="Meng J."/>
            <person name="Yang L."/>
            <person name="Liu J."/>
            <person name="Wen B."/>
            <person name="Zhang N."/>
            <person name="Huang Z."/>
            <person name="Zhu Q."/>
            <person name="Feng Y."/>
            <person name="Mount A."/>
            <person name="Hedgecock D."/>
            <person name="Xu Z."/>
            <person name="Liu Y."/>
            <person name="Domazet-Loso T."/>
            <person name="Du Y."/>
            <person name="Sun X."/>
            <person name="Zhang S."/>
            <person name="Liu B."/>
            <person name="Cheng P."/>
            <person name="Jiang X."/>
            <person name="Li J."/>
            <person name="Fan D."/>
            <person name="Wang W."/>
            <person name="Fu W."/>
            <person name="Wang T."/>
            <person name="Wang B."/>
            <person name="Zhang J."/>
            <person name="Peng Z."/>
            <person name="Li Y."/>
            <person name="Li N."/>
            <person name="Wang J."/>
            <person name="Chen M."/>
            <person name="He Y."/>
            <person name="Tan F."/>
            <person name="Song X."/>
            <person name="Zheng Q."/>
            <person name="Huang R."/>
            <person name="Yang H."/>
            <person name="Du X."/>
            <person name="Chen L."/>
            <person name="Yang M."/>
            <person name="Gaffney P.M."/>
            <person name="Wang S."/>
            <person name="Luo L."/>
            <person name="She Z."/>
            <person name="Ming Y."/>
            <person name="Huang W."/>
            <person name="Zhang S."/>
            <person name="Huang B."/>
            <person name="Zhang Y."/>
            <person name="Qu T."/>
            <person name="Ni P."/>
            <person name="Miao G."/>
            <person name="Wang J."/>
            <person name="Wang Q."/>
            <person name="Steinberg C.E."/>
            <person name="Wang H."/>
            <person name="Li N."/>
            <person name="Qian L."/>
            <person name="Zhang G."/>
            <person name="Li Y."/>
            <person name="Yang H."/>
            <person name="Liu X."/>
            <person name="Wang J."/>
            <person name="Yin Y."/>
            <person name="Wang J."/>
        </authorList>
    </citation>
    <scope>NUCLEOTIDE SEQUENCE [LARGE SCALE GENOMIC DNA]</scope>
    <source>
        <strain evidence="2">05x7-T-G4-1.051#20</strain>
    </source>
</reference>
<evidence type="ECO:0000313" key="3">
    <source>
        <dbReference type="EnsemblMetazoa" id="G12841.1:cds"/>
    </source>
</evidence>
<dbReference type="EnsemblMetazoa" id="G12841.3">
    <property type="protein sequence ID" value="G12841.3:cds"/>
    <property type="gene ID" value="G12841"/>
</dbReference>
<evidence type="ECO:0000313" key="2">
    <source>
        <dbReference type="EMBL" id="EKC26325.1"/>
    </source>
</evidence>